<dbReference type="PRINTS" id="PR00344">
    <property type="entry name" value="BCTRLSENSOR"/>
</dbReference>
<dbReference type="Pfam" id="PF02518">
    <property type="entry name" value="HATPase_c"/>
    <property type="match status" value="1"/>
</dbReference>
<comment type="caution">
    <text evidence="4">The sequence shown here is derived from an EMBL/GenBank/DDBJ whole genome shotgun (WGS) entry which is preliminary data.</text>
</comment>
<name>X1K4H6_9ZZZZ</name>
<feature type="domain" description="Histidine kinase" evidence="3">
    <location>
        <begin position="1"/>
        <end position="125"/>
    </location>
</feature>
<evidence type="ECO:0000313" key="4">
    <source>
        <dbReference type="EMBL" id="GAH88540.1"/>
    </source>
</evidence>
<dbReference type="PANTHER" id="PTHR24421">
    <property type="entry name" value="NITRATE/NITRITE SENSOR PROTEIN NARX-RELATED"/>
    <property type="match status" value="1"/>
</dbReference>
<keyword evidence="1" id="KW-0808">Transferase</keyword>
<proteinExistence type="predicted"/>
<dbReference type="PROSITE" id="PS50109">
    <property type="entry name" value="HIS_KIN"/>
    <property type="match status" value="1"/>
</dbReference>
<dbReference type="InterPro" id="IPR004358">
    <property type="entry name" value="Sig_transdc_His_kin-like_C"/>
</dbReference>
<sequence>ASYTREFGNNNAIRVQFDVPRAFPRLSPVAELQLLRITQEALTNVRRHAMATEVVVKLENTSQAVEMIVRDNGQGFTPSDFEESPTGYHGLNIIRERVEGIGGSLNISTAPGEGTELRVSLPIEKVRL</sequence>
<dbReference type="Gene3D" id="3.30.565.10">
    <property type="entry name" value="Histidine kinase-like ATPase, C-terminal domain"/>
    <property type="match status" value="1"/>
</dbReference>
<dbReference type="GO" id="GO:0016301">
    <property type="term" value="F:kinase activity"/>
    <property type="evidence" value="ECO:0007669"/>
    <property type="project" value="UniProtKB-KW"/>
</dbReference>
<organism evidence="4">
    <name type="scientific">marine sediment metagenome</name>
    <dbReference type="NCBI Taxonomy" id="412755"/>
    <lineage>
        <taxon>unclassified sequences</taxon>
        <taxon>metagenomes</taxon>
        <taxon>ecological metagenomes</taxon>
    </lineage>
</organism>
<dbReference type="EMBL" id="BARU01036204">
    <property type="protein sequence ID" value="GAH88540.1"/>
    <property type="molecule type" value="Genomic_DNA"/>
</dbReference>
<protein>
    <recommendedName>
        <fullName evidence="3">Histidine kinase domain-containing protein</fullName>
    </recommendedName>
</protein>
<gene>
    <name evidence="4" type="ORF">S03H2_56577</name>
</gene>
<keyword evidence="2" id="KW-0418">Kinase</keyword>
<dbReference type="InterPro" id="IPR050482">
    <property type="entry name" value="Sensor_HK_TwoCompSys"/>
</dbReference>
<dbReference type="CDD" id="cd16917">
    <property type="entry name" value="HATPase_UhpB-NarQ-NarX-like"/>
    <property type="match status" value="1"/>
</dbReference>
<dbReference type="InterPro" id="IPR005467">
    <property type="entry name" value="His_kinase_dom"/>
</dbReference>
<evidence type="ECO:0000259" key="3">
    <source>
        <dbReference type="PROSITE" id="PS50109"/>
    </source>
</evidence>
<dbReference type="SMART" id="SM00387">
    <property type="entry name" value="HATPase_c"/>
    <property type="match status" value="1"/>
</dbReference>
<accession>X1K4H6</accession>
<evidence type="ECO:0000256" key="2">
    <source>
        <dbReference type="ARBA" id="ARBA00022777"/>
    </source>
</evidence>
<dbReference type="GO" id="GO:0000160">
    <property type="term" value="P:phosphorelay signal transduction system"/>
    <property type="evidence" value="ECO:0007669"/>
    <property type="project" value="UniProtKB-KW"/>
</dbReference>
<dbReference type="AlphaFoldDB" id="X1K4H6"/>
<reference evidence="4" key="1">
    <citation type="journal article" date="2014" name="Front. Microbiol.">
        <title>High frequency of phylogenetically diverse reductive dehalogenase-homologous genes in deep subseafloor sedimentary metagenomes.</title>
        <authorList>
            <person name="Kawai M."/>
            <person name="Futagami T."/>
            <person name="Toyoda A."/>
            <person name="Takaki Y."/>
            <person name="Nishi S."/>
            <person name="Hori S."/>
            <person name="Arai W."/>
            <person name="Tsubouchi T."/>
            <person name="Morono Y."/>
            <person name="Uchiyama I."/>
            <person name="Ito T."/>
            <person name="Fujiyama A."/>
            <person name="Inagaki F."/>
            <person name="Takami H."/>
        </authorList>
    </citation>
    <scope>NUCLEOTIDE SEQUENCE</scope>
    <source>
        <strain evidence="4">Expedition CK06-06</strain>
    </source>
</reference>
<dbReference type="InterPro" id="IPR003594">
    <property type="entry name" value="HATPase_dom"/>
</dbReference>
<evidence type="ECO:0000256" key="1">
    <source>
        <dbReference type="ARBA" id="ARBA00022679"/>
    </source>
</evidence>
<dbReference type="InterPro" id="IPR036890">
    <property type="entry name" value="HATPase_C_sf"/>
</dbReference>
<dbReference type="SUPFAM" id="SSF55874">
    <property type="entry name" value="ATPase domain of HSP90 chaperone/DNA topoisomerase II/histidine kinase"/>
    <property type="match status" value="1"/>
</dbReference>
<feature type="non-terminal residue" evidence="4">
    <location>
        <position position="1"/>
    </location>
</feature>